<dbReference type="Proteomes" id="UP000191024">
    <property type="component" value="Chromosome H"/>
</dbReference>
<dbReference type="EMBL" id="LT598468">
    <property type="protein sequence ID" value="SCV03576.1"/>
    <property type="molecule type" value="Genomic_DNA"/>
</dbReference>
<gene>
    <name evidence="1" type="ORF">LAMI_0H09274G</name>
</gene>
<reference evidence="2" key="1">
    <citation type="submission" date="2016-03" db="EMBL/GenBank/DDBJ databases">
        <authorList>
            <person name="Devillers H."/>
        </authorList>
    </citation>
    <scope>NUCLEOTIDE SEQUENCE [LARGE SCALE GENOMIC DNA]</scope>
</reference>
<name>A0A1G4KGC9_9SACH</name>
<sequence length="219" mass="24900">MKVLALPVSFIEALDDTSRTSLMNVVNEAYGRALKKYQVILSNRIKGLETLFSDLGFHNNIDDCILFVSFDQKTGICSSFDHVFKEVEKTYGARWFKPVNIRPGPNVSISFGHATATAGFKPIKKENRDYMLTCFTSFRSGAGKELLAKSMRYVENYLGAQKLFATVIVEHELVDYYVKVHNFREIHTQLIKKEFVSEALEEGVNATRDFHLATLVKEL</sequence>
<protein>
    <submittedName>
        <fullName evidence="1">LAMI_0H09274g1_1</fullName>
    </submittedName>
</protein>
<dbReference type="AlphaFoldDB" id="A0A1G4KGC9"/>
<organism evidence="1 2">
    <name type="scientific">Lachancea mirantina</name>
    <dbReference type="NCBI Taxonomy" id="1230905"/>
    <lineage>
        <taxon>Eukaryota</taxon>
        <taxon>Fungi</taxon>
        <taxon>Dikarya</taxon>
        <taxon>Ascomycota</taxon>
        <taxon>Saccharomycotina</taxon>
        <taxon>Saccharomycetes</taxon>
        <taxon>Saccharomycetales</taxon>
        <taxon>Saccharomycetaceae</taxon>
        <taxon>Lachancea</taxon>
    </lineage>
</organism>
<keyword evidence="2" id="KW-1185">Reference proteome</keyword>
<accession>A0A1G4KGC9</accession>
<evidence type="ECO:0000313" key="1">
    <source>
        <dbReference type="EMBL" id="SCV03576.1"/>
    </source>
</evidence>
<proteinExistence type="predicted"/>
<evidence type="ECO:0000313" key="2">
    <source>
        <dbReference type="Proteomes" id="UP000191024"/>
    </source>
</evidence>
<dbReference type="OrthoDB" id="4062597at2759"/>